<evidence type="ECO:0000256" key="5">
    <source>
        <dbReference type="ARBA" id="ARBA00022927"/>
    </source>
</evidence>
<dbReference type="Gramene" id="Pp3c2_27330V3.2">
    <property type="protein sequence ID" value="Pp3c2_27330V3.2"/>
    <property type="gene ID" value="Pp3c2_27330"/>
</dbReference>
<dbReference type="InterPro" id="IPR055330">
    <property type="entry name" value="SECE1-like"/>
</dbReference>
<evidence type="ECO:0000256" key="1">
    <source>
        <dbReference type="ARBA" id="ARBA00004370"/>
    </source>
</evidence>
<dbReference type="OrthoDB" id="1937988at2759"/>
<dbReference type="Gene3D" id="1.20.5.1030">
    <property type="entry name" value="Preprotein translocase secy subunit"/>
    <property type="match status" value="1"/>
</dbReference>
<evidence type="ECO:0000313" key="13">
    <source>
        <dbReference type="Proteomes" id="UP000006727"/>
    </source>
</evidence>
<evidence type="ECO:0000256" key="6">
    <source>
        <dbReference type="ARBA" id="ARBA00022989"/>
    </source>
</evidence>
<evidence type="ECO:0000256" key="3">
    <source>
        <dbReference type="ARBA" id="ARBA00022448"/>
    </source>
</evidence>
<reference evidence="12" key="3">
    <citation type="submission" date="2020-12" db="UniProtKB">
        <authorList>
            <consortium name="EnsemblPlants"/>
        </authorList>
    </citation>
    <scope>IDENTIFICATION</scope>
</reference>
<feature type="compositionally biased region" description="Polar residues" evidence="9">
    <location>
        <begin position="68"/>
        <end position="100"/>
    </location>
</feature>
<gene>
    <name evidence="12" type="primary">LOC112294052</name>
    <name evidence="11" type="ORF">PHYPA_003263</name>
</gene>
<dbReference type="GO" id="GO:0006605">
    <property type="term" value="P:protein targeting"/>
    <property type="evidence" value="ECO:0007669"/>
    <property type="project" value="InterPro"/>
</dbReference>
<evidence type="ECO:0000313" key="12">
    <source>
        <dbReference type="EnsemblPlants" id="Pp3c2_27330V3.1"/>
    </source>
</evidence>
<keyword evidence="13" id="KW-1185">Reference proteome</keyword>
<dbReference type="EMBL" id="ABEU02000002">
    <property type="protein sequence ID" value="PNR60470.1"/>
    <property type="molecule type" value="Genomic_DNA"/>
</dbReference>
<dbReference type="GO" id="GO:0016020">
    <property type="term" value="C:membrane"/>
    <property type="evidence" value="ECO:0007669"/>
    <property type="project" value="UniProtKB-SubCell"/>
</dbReference>
<dbReference type="Gramene" id="Pp3c2_27330V3.1">
    <property type="protein sequence ID" value="Pp3c2_27330V3.1"/>
    <property type="gene ID" value="Pp3c2_27330"/>
</dbReference>
<dbReference type="PaxDb" id="3218-PP1S22_325V6.1"/>
<feature type="transmembrane region" description="Helical" evidence="10">
    <location>
        <begin position="165"/>
        <end position="186"/>
    </location>
</feature>
<evidence type="ECO:0000256" key="10">
    <source>
        <dbReference type="SAM" id="Phobius"/>
    </source>
</evidence>
<keyword evidence="5" id="KW-0653">Protein transport</keyword>
<keyword evidence="6 10" id="KW-1133">Transmembrane helix</keyword>
<accession>A0A2K1L365</accession>
<dbReference type="STRING" id="3218.A0A2K1L365"/>
<evidence type="ECO:0000256" key="8">
    <source>
        <dbReference type="ARBA" id="ARBA00023136"/>
    </source>
</evidence>
<keyword evidence="7" id="KW-0811">Translocation</keyword>
<name>A0A2K1L365_PHYPA</name>
<keyword evidence="4 10" id="KW-0812">Transmembrane</keyword>
<dbReference type="GeneID" id="112294052"/>
<reference evidence="11 13" key="2">
    <citation type="journal article" date="2018" name="Plant J.">
        <title>The Physcomitrella patens chromosome-scale assembly reveals moss genome structure and evolution.</title>
        <authorList>
            <person name="Lang D."/>
            <person name="Ullrich K.K."/>
            <person name="Murat F."/>
            <person name="Fuchs J."/>
            <person name="Jenkins J."/>
            <person name="Haas F.B."/>
            <person name="Piednoel M."/>
            <person name="Gundlach H."/>
            <person name="Van Bel M."/>
            <person name="Meyberg R."/>
            <person name="Vives C."/>
            <person name="Morata J."/>
            <person name="Symeonidi A."/>
            <person name="Hiss M."/>
            <person name="Muchero W."/>
            <person name="Kamisugi Y."/>
            <person name="Saleh O."/>
            <person name="Blanc G."/>
            <person name="Decker E.L."/>
            <person name="van Gessel N."/>
            <person name="Grimwood J."/>
            <person name="Hayes R.D."/>
            <person name="Graham S.W."/>
            <person name="Gunter L.E."/>
            <person name="McDaniel S.F."/>
            <person name="Hoernstein S.N.W."/>
            <person name="Larsson A."/>
            <person name="Li F.W."/>
            <person name="Perroud P.F."/>
            <person name="Phillips J."/>
            <person name="Ranjan P."/>
            <person name="Rokshar D.S."/>
            <person name="Rothfels C.J."/>
            <person name="Schneider L."/>
            <person name="Shu S."/>
            <person name="Stevenson D.W."/>
            <person name="Thummler F."/>
            <person name="Tillich M."/>
            <person name="Villarreal Aguilar J.C."/>
            <person name="Widiez T."/>
            <person name="Wong G.K."/>
            <person name="Wymore A."/>
            <person name="Zhang Y."/>
            <person name="Zimmer A.D."/>
            <person name="Quatrano R.S."/>
            <person name="Mayer K.F.X."/>
            <person name="Goodstein D."/>
            <person name="Casacuberta J.M."/>
            <person name="Vandepoele K."/>
            <person name="Reski R."/>
            <person name="Cuming A.C."/>
            <person name="Tuskan G.A."/>
            <person name="Maumus F."/>
            <person name="Salse J."/>
            <person name="Schmutz J."/>
            <person name="Rensing S.A."/>
        </authorList>
    </citation>
    <scope>NUCLEOTIDE SEQUENCE [LARGE SCALE GENOMIC DNA]</scope>
    <source>
        <strain evidence="12 13">cv. Gransden 2004</strain>
    </source>
</reference>
<comment type="subcellular location">
    <subcellularLocation>
        <location evidence="1">Membrane</location>
    </subcellularLocation>
</comment>
<evidence type="ECO:0000313" key="11">
    <source>
        <dbReference type="EMBL" id="PNR60470.1"/>
    </source>
</evidence>
<organism evidence="11">
    <name type="scientific">Physcomitrium patens</name>
    <name type="common">Spreading-leaved earth moss</name>
    <name type="synonym">Physcomitrella patens</name>
    <dbReference type="NCBI Taxonomy" id="3218"/>
    <lineage>
        <taxon>Eukaryota</taxon>
        <taxon>Viridiplantae</taxon>
        <taxon>Streptophyta</taxon>
        <taxon>Embryophyta</taxon>
        <taxon>Bryophyta</taxon>
        <taxon>Bryophytina</taxon>
        <taxon>Bryopsida</taxon>
        <taxon>Funariidae</taxon>
        <taxon>Funariales</taxon>
        <taxon>Funariaceae</taxon>
        <taxon>Physcomitrium</taxon>
    </lineage>
</organism>
<dbReference type="Proteomes" id="UP000006727">
    <property type="component" value="Chromosome 2"/>
</dbReference>
<reference evidence="11 13" key="1">
    <citation type="journal article" date="2008" name="Science">
        <title>The Physcomitrella genome reveals evolutionary insights into the conquest of land by plants.</title>
        <authorList>
            <person name="Rensing S."/>
            <person name="Lang D."/>
            <person name="Zimmer A."/>
            <person name="Terry A."/>
            <person name="Salamov A."/>
            <person name="Shapiro H."/>
            <person name="Nishiyama T."/>
            <person name="Perroud P.-F."/>
            <person name="Lindquist E."/>
            <person name="Kamisugi Y."/>
            <person name="Tanahashi T."/>
            <person name="Sakakibara K."/>
            <person name="Fujita T."/>
            <person name="Oishi K."/>
            <person name="Shin-I T."/>
            <person name="Kuroki Y."/>
            <person name="Toyoda A."/>
            <person name="Suzuki Y."/>
            <person name="Hashimoto A."/>
            <person name="Yamaguchi K."/>
            <person name="Sugano A."/>
            <person name="Kohara Y."/>
            <person name="Fujiyama A."/>
            <person name="Anterola A."/>
            <person name="Aoki S."/>
            <person name="Ashton N."/>
            <person name="Barbazuk W.B."/>
            <person name="Barker E."/>
            <person name="Bennetzen J."/>
            <person name="Bezanilla M."/>
            <person name="Blankenship R."/>
            <person name="Cho S.H."/>
            <person name="Dutcher S."/>
            <person name="Estelle M."/>
            <person name="Fawcett J.A."/>
            <person name="Gundlach H."/>
            <person name="Hanada K."/>
            <person name="Heyl A."/>
            <person name="Hicks K.A."/>
            <person name="Hugh J."/>
            <person name="Lohr M."/>
            <person name="Mayer K."/>
            <person name="Melkozernov A."/>
            <person name="Murata T."/>
            <person name="Nelson D."/>
            <person name="Pils B."/>
            <person name="Prigge M."/>
            <person name="Reiss B."/>
            <person name="Renner T."/>
            <person name="Rombauts S."/>
            <person name="Rushton P."/>
            <person name="Sanderfoot A."/>
            <person name="Schween G."/>
            <person name="Shiu S.-H."/>
            <person name="Stueber K."/>
            <person name="Theodoulou F.L."/>
            <person name="Tu H."/>
            <person name="Van de Peer Y."/>
            <person name="Verrier P.J."/>
            <person name="Waters E."/>
            <person name="Wood A."/>
            <person name="Yang L."/>
            <person name="Cove D."/>
            <person name="Cuming A."/>
            <person name="Hasebe M."/>
            <person name="Lucas S."/>
            <person name="Mishler D.B."/>
            <person name="Reski R."/>
            <person name="Grigoriev I."/>
            <person name="Quatrano R.S."/>
            <person name="Boore J.L."/>
        </authorList>
    </citation>
    <scope>NUCLEOTIDE SEQUENCE [LARGE SCALE GENOMIC DNA]</scope>
    <source>
        <strain evidence="12 13">cv. Gransden 2004</strain>
    </source>
</reference>
<evidence type="ECO:0000256" key="7">
    <source>
        <dbReference type="ARBA" id="ARBA00023010"/>
    </source>
</evidence>
<dbReference type="EnsemblPlants" id="Pp3c2_27330V3.1">
    <property type="protein sequence ID" value="Pp3c2_27330V3.1"/>
    <property type="gene ID" value="Pp3c2_27330"/>
</dbReference>
<dbReference type="InterPro" id="IPR038379">
    <property type="entry name" value="SecE_sf"/>
</dbReference>
<dbReference type="PANTHER" id="PTHR37240">
    <property type="entry name" value="PREPROTEIN TRANSLOCASE SUBUNIT SECE1"/>
    <property type="match status" value="1"/>
</dbReference>
<dbReference type="EnsemblPlants" id="Pp3c2_27330V3.2">
    <property type="protein sequence ID" value="Pp3c2_27330V3.2"/>
    <property type="gene ID" value="Pp3c2_27330"/>
</dbReference>
<sequence length="213" mass="22799">MALSCNSALMTNLSSLSCAPISTASSQSSQWKPTYALFAGKAIEGTKIRAPLSLRVRPAAQKQKQENVETSDISNPPAPGSTTPSEATSDGEDTASSSGGDNLAVDAVTEAEFATQEKQMSPEEIGEQLRQLRIRRGEQSADPKDFWSGVWEETKLVEWPQFQKVLGTTGVVVGIIFGSSILLLTVNGLLAELSDQVFNGSSDFAKSWTQGHF</sequence>
<dbReference type="KEGG" id="ppp:112294052"/>
<protein>
    <submittedName>
        <fullName evidence="11 12">Uncharacterized protein</fullName>
    </submittedName>
</protein>
<evidence type="ECO:0000256" key="4">
    <source>
        <dbReference type="ARBA" id="ARBA00022692"/>
    </source>
</evidence>
<dbReference type="RefSeq" id="XP_024399939.1">
    <property type="nucleotide sequence ID" value="XM_024544171.2"/>
</dbReference>
<dbReference type="Pfam" id="PF00584">
    <property type="entry name" value="SecE"/>
    <property type="match status" value="1"/>
</dbReference>
<keyword evidence="8 10" id="KW-0472">Membrane</keyword>
<dbReference type="PANTHER" id="PTHR37240:SF1">
    <property type="entry name" value="PREPROTEIN TRANSLOCASE SUBUNIT SECE1"/>
    <property type="match status" value="1"/>
</dbReference>
<dbReference type="GO" id="GO:0006886">
    <property type="term" value="P:intracellular protein transport"/>
    <property type="evidence" value="ECO:0007669"/>
    <property type="project" value="InterPro"/>
</dbReference>
<keyword evidence="3" id="KW-0813">Transport</keyword>
<evidence type="ECO:0000256" key="9">
    <source>
        <dbReference type="SAM" id="MobiDB-lite"/>
    </source>
</evidence>
<dbReference type="InterPro" id="IPR001901">
    <property type="entry name" value="Translocase_SecE/Sec61-g"/>
</dbReference>
<feature type="region of interest" description="Disordered" evidence="9">
    <location>
        <begin position="57"/>
        <end position="102"/>
    </location>
</feature>
<comment type="similarity">
    <text evidence="2">Belongs to the SecE/SEC61-gamma family.</text>
</comment>
<dbReference type="AlphaFoldDB" id="A0A2K1L365"/>
<proteinExistence type="inferred from homology"/>
<evidence type="ECO:0000256" key="2">
    <source>
        <dbReference type="ARBA" id="ARBA00008274"/>
    </source>
</evidence>